<evidence type="ECO:0000313" key="1">
    <source>
        <dbReference type="EMBL" id="MDE8650832.1"/>
    </source>
</evidence>
<gene>
    <name evidence="1" type="ORF">PYV00_03735</name>
</gene>
<dbReference type="InterPro" id="IPR014718">
    <property type="entry name" value="GH-type_carb-bd"/>
</dbReference>
<dbReference type="PANTHER" id="PTHR11122">
    <property type="entry name" value="APOSPORY-ASSOCIATED PROTEIN C-RELATED"/>
    <property type="match status" value="1"/>
</dbReference>
<sequence>MADADLVSIASGGLTARIHPLGAELWSLTDAQGREYMTDADPAFWTGHAPILFPIVGELRGGTYRLGDREFAMARHGFARRSPFALVERRADVARFRLTDSDETRAHYPFAFVLEMGFRLTLDGRLEMEARIANPGNESLPFSFGFHPAFAWPLPDGGEKLAHAVTFEHAEPADIRCLDDQGLVAGHAESPLDGKSLRLSPDLFVGDALIWDRLASRRLAYHGPTGTPRLEIAFPDTPFMGVWQKPGAGYICIEPWHGLADAADFAGDFRDRPGVITLPPGAVHCLRMDVTVVPA</sequence>
<dbReference type="Gene3D" id="2.70.98.10">
    <property type="match status" value="1"/>
</dbReference>
<proteinExistence type="predicted"/>
<dbReference type="PANTHER" id="PTHR11122:SF13">
    <property type="entry name" value="GLUCOSE-6-PHOSPHATE 1-EPIMERASE"/>
    <property type="match status" value="1"/>
</dbReference>
<evidence type="ECO:0000313" key="2">
    <source>
        <dbReference type="Proteomes" id="UP001216253"/>
    </source>
</evidence>
<reference evidence="1 2" key="1">
    <citation type="submission" date="2023-03" db="EMBL/GenBank/DDBJ databases">
        <title>NovoSphingobium album sp. nov. isolated from polycyclic aromatic hydrocarbons- and heavy-metal polluted soil.</title>
        <authorList>
            <person name="Liu Z."/>
            <person name="Wang K."/>
        </authorList>
    </citation>
    <scope>NUCLEOTIDE SEQUENCE [LARGE SCALE GENOMIC DNA]</scope>
    <source>
        <strain evidence="1 2">H3SJ31-1</strain>
    </source>
</reference>
<dbReference type="InterPro" id="IPR037481">
    <property type="entry name" value="LacX"/>
</dbReference>
<comment type="caution">
    <text evidence="1">The sequence shown here is derived from an EMBL/GenBank/DDBJ whole genome shotgun (WGS) entry which is preliminary data.</text>
</comment>
<keyword evidence="2" id="KW-1185">Reference proteome</keyword>
<dbReference type="EMBL" id="JARESE010000010">
    <property type="protein sequence ID" value="MDE8650832.1"/>
    <property type="molecule type" value="Genomic_DNA"/>
</dbReference>
<name>A0ABT5WNI7_9SPHN</name>
<dbReference type="Proteomes" id="UP001216253">
    <property type="component" value="Unassembled WGS sequence"/>
</dbReference>
<dbReference type="RefSeq" id="WP_275226909.1">
    <property type="nucleotide sequence ID" value="NZ_JARESE010000010.1"/>
</dbReference>
<dbReference type="CDD" id="cd09024">
    <property type="entry name" value="Aldose_epim_lacX"/>
    <property type="match status" value="1"/>
</dbReference>
<dbReference type="InterPro" id="IPR011013">
    <property type="entry name" value="Gal_mutarotase_sf_dom"/>
</dbReference>
<dbReference type="Pfam" id="PF01263">
    <property type="entry name" value="Aldose_epim"/>
    <property type="match status" value="1"/>
</dbReference>
<dbReference type="SUPFAM" id="SSF74650">
    <property type="entry name" value="Galactose mutarotase-like"/>
    <property type="match status" value="1"/>
</dbReference>
<organism evidence="1 2">
    <name type="scientific">Novosphingobium album</name>
    <name type="common">ex Liu et al. 2023</name>
    <dbReference type="NCBI Taxonomy" id="3031130"/>
    <lineage>
        <taxon>Bacteria</taxon>
        <taxon>Pseudomonadati</taxon>
        <taxon>Pseudomonadota</taxon>
        <taxon>Alphaproteobacteria</taxon>
        <taxon>Sphingomonadales</taxon>
        <taxon>Sphingomonadaceae</taxon>
        <taxon>Novosphingobium</taxon>
    </lineage>
</organism>
<protein>
    <submittedName>
        <fullName evidence="1">Aldose 1-epimerase family protein</fullName>
    </submittedName>
</protein>
<dbReference type="InterPro" id="IPR008183">
    <property type="entry name" value="Aldose_1/G6P_1-epimerase"/>
</dbReference>
<accession>A0ABT5WNI7</accession>